<comment type="caution">
    <text evidence="1">The sequence shown here is derived from an EMBL/GenBank/DDBJ whole genome shotgun (WGS) entry which is preliminary data.</text>
</comment>
<proteinExistence type="predicted"/>
<sequence length="189" mass="20067">MAFRKMLTATMFLALGVSANCIHGNCNRAETTELSTVTTSTVSNGGFESGLAPWTVVVPDSGITYFVGAPAQAGSNSFQVRLTPSGGNTEFGVSARLISAPIAVQPNVPYKLSFWTNFDNADAGFIGVQINDVPKRTVDARDHGYGGNTFALTEVLYTPTTTSVTIKFEYLFGNHAGLDRIDSIVFAPA</sequence>
<reference evidence="1" key="1">
    <citation type="submission" date="2022-10" db="EMBL/GenBank/DDBJ databases">
        <title>Genome Sequence of Xylaria curta.</title>
        <authorList>
            <person name="Buettner E."/>
        </authorList>
    </citation>
    <scope>NUCLEOTIDE SEQUENCE</scope>
    <source>
        <strain evidence="1">Babe10</strain>
    </source>
</reference>
<keyword evidence="2" id="KW-1185">Reference proteome</keyword>
<evidence type="ECO:0000313" key="1">
    <source>
        <dbReference type="EMBL" id="KAJ2984429.1"/>
    </source>
</evidence>
<organism evidence="1 2">
    <name type="scientific">Xylaria curta</name>
    <dbReference type="NCBI Taxonomy" id="42375"/>
    <lineage>
        <taxon>Eukaryota</taxon>
        <taxon>Fungi</taxon>
        <taxon>Dikarya</taxon>
        <taxon>Ascomycota</taxon>
        <taxon>Pezizomycotina</taxon>
        <taxon>Sordariomycetes</taxon>
        <taxon>Xylariomycetidae</taxon>
        <taxon>Xylariales</taxon>
        <taxon>Xylariaceae</taxon>
        <taxon>Xylaria</taxon>
    </lineage>
</organism>
<protein>
    <submittedName>
        <fullName evidence="1">Uncharacterized protein</fullName>
    </submittedName>
</protein>
<evidence type="ECO:0000313" key="2">
    <source>
        <dbReference type="Proteomes" id="UP001143856"/>
    </source>
</evidence>
<accession>A0ACC1P188</accession>
<gene>
    <name evidence="1" type="ORF">NUW58_g6062</name>
</gene>
<dbReference type="EMBL" id="JAPDGR010001297">
    <property type="protein sequence ID" value="KAJ2984429.1"/>
    <property type="molecule type" value="Genomic_DNA"/>
</dbReference>
<name>A0ACC1P188_9PEZI</name>
<dbReference type="Proteomes" id="UP001143856">
    <property type="component" value="Unassembled WGS sequence"/>
</dbReference>